<accession>A0A914QMK7</accession>
<evidence type="ECO:0000313" key="1">
    <source>
        <dbReference type="Proteomes" id="UP000887578"/>
    </source>
</evidence>
<keyword evidence="1" id="KW-1185">Reference proteome</keyword>
<dbReference type="Proteomes" id="UP000887578">
    <property type="component" value="Unplaced"/>
</dbReference>
<name>A0A914QMK7_9BILA</name>
<protein>
    <submittedName>
        <fullName evidence="2">Uncharacterized protein</fullName>
    </submittedName>
</protein>
<proteinExistence type="predicted"/>
<reference evidence="2" key="1">
    <citation type="submission" date="2022-11" db="UniProtKB">
        <authorList>
            <consortium name="WormBaseParasite"/>
        </authorList>
    </citation>
    <scope>IDENTIFICATION</scope>
</reference>
<dbReference type="AlphaFoldDB" id="A0A914QMK7"/>
<sequence>MASYGNTTVQVRFSDRYRHQRWPFRDTIMDYITQNPSTETVYKKLTQTCKYFYSKNPVTVCAELIHDDECDSDDLWLGQNNKDLKQKKI</sequence>
<evidence type="ECO:0000313" key="2">
    <source>
        <dbReference type="WBParaSite" id="PDA_v2.g4517.t1"/>
    </source>
</evidence>
<organism evidence="1 2">
    <name type="scientific">Panagrolaimus davidi</name>
    <dbReference type="NCBI Taxonomy" id="227884"/>
    <lineage>
        <taxon>Eukaryota</taxon>
        <taxon>Metazoa</taxon>
        <taxon>Ecdysozoa</taxon>
        <taxon>Nematoda</taxon>
        <taxon>Chromadorea</taxon>
        <taxon>Rhabditida</taxon>
        <taxon>Tylenchina</taxon>
        <taxon>Panagrolaimomorpha</taxon>
        <taxon>Panagrolaimoidea</taxon>
        <taxon>Panagrolaimidae</taxon>
        <taxon>Panagrolaimus</taxon>
    </lineage>
</organism>
<dbReference type="WBParaSite" id="PDA_v2.g4517.t1">
    <property type="protein sequence ID" value="PDA_v2.g4517.t1"/>
    <property type="gene ID" value="PDA_v2.g4517"/>
</dbReference>